<dbReference type="EMBL" id="JAFNEN010001830">
    <property type="protein sequence ID" value="KAG8173373.1"/>
    <property type="molecule type" value="Genomic_DNA"/>
</dbReference>
<protein>
    <submittedName>
        <fullName evidence="2">Uncharacterized protein</fullName>
    </submittedName>
</protein>
<sequence length="152" mass="16652">MNWRRFPQGTWNPLPPMTLSTKNFGETPKGHSTRCARGGERRKRVDVIMNGLGLVFWPSIPENQNGSSTQMSEGHVTANLAALQQVTELLLPHASRTSGSPTRSGGCVIPINDIRGMTDLDTQRREGPESQAGSCLQAHRLYGWAGRACLII</sequence>
<gene>
    <name evidence="2" type="ORF">JTE90_006646</name>
</gene>
<organism evidence="2 3">
    <name type="scientific">Oedothorax gibbosus</name>
    <dbReference type="NCBI Taxonomy" id="931172"/>
    <lineage>
        <taxon>Eukaryota</taxon>
        <taxon>Metazoa</taxon>
        <taxon>Ecdysozoa</taxon>
        <taxon>Arthropoda</taxon>
        <taxon>Chelicerata</taxon>
        <taxon>Arachnida</taxon>
        <taxon>Araneae</taxon>
        <taxon>Araneomorphae</taxon>
        <taxon>Entelegynae</taxon>
        <taxon>Araneoidea</taxon>
        <taxon>Linyphiidae</taxon>
        <taxon>Erigoninae</taxon>
        <taxon>Oedothorax</taxon>
    </lineage>
</organism>
<keyword evidence="3" id="KW-1185">Reference proteome</keyword>
<dbReference type="Proteomes" id="UP000827092">
    <property type="component" value="Unassembled WGS sequence"/>
</dbReference>
<feature type="region of interest" description="Disordered" evidence="1">
    <location>
        <begin position="1"/>
        <end position="39"/>
    </location>
</feature>
<accession>A0AAV6TNZ5</accession>
<evidence type="ECO:0000313" key="3">
    <source>
        <dbReference type="Proteomes" id="UP000827092"/>
    </source>
</evidence>
<dbReference type="AlphaFoldDB" id="A0AAV6TNZ5"/>
<evidence type="ECO:0000256" key="1">
    <source>
        <dbReference type="SAM" id="MobiDB-lite"/>
    </source>
</evidence>
<comment type="caution">
    <text evidence="2">The sequence shown here is derived from an EMBL/GenBank/DDBJ whole genome shotgun (WGS) entry which is preliminary data.</text>
</comment>
<evidence type="ECO:0000313" key="2">
    <source>
        <dbReference type="EMBL" id="KAG8173373.1"/>
    </source>
</evidence>
<reference evidence="2 3" key="1">
    <citation type="journal article" date="2022" name="Nat. Ecol. Evol.">
        <title>A masculinizing supergene underlies an exaggerated male reproductive morph in a spider.</title>
        <authorList>
            <person name="Hendrickx F."/>
            <person name="De Corte Z."/>
            <person name="Sonet G."/>
            <person name="Van Belleghem S.M."/>
            <person name="Kostlbacher S."/>
            <person name="Vangestel C."/>
        </authorList>
    </citation>
    <scope>NUCLEOTIDE SEQUENCE [LARGE SCALE GENOMIC DNA]</scope>
    <source>
        <strain evidence="2">W744_W776</strain>
    </source>
</reference>
<proteinExistence type="predicted"/>
<name>A0AAV6TNZ5_9ARAC</name>